<keyword evidence="3" id="KW-0862">Zinc</keyword>
<feature type="non-terminal residue" evidence="8">
    <location>
        <position position="1"/>
    </location>
</feature>
<keyword evidence="1" id="KW-0479">Metal-binding</keyword>
<protein>
    <submittedName>
        <fullName evidence="8">Uncharacterized protein LOC112495201</fullName>
    </submittedName>
</protein>
<evidence type="ECO:0000259" key="6">
    <source>
        <dbReference type="PROSITE" id="PS50950"/>
    </source>
</evidence>
<evidence type="ECO:0000256" key="3">
    <source>
        <dbReference type="ARBA" id="ARBA00022833"/>
    </source>
</evidence>
<dbReference type="Proteomes" id="UP000694920">
    <property type="component" value="Unplaced"/>
</dbReference>
<dbReference type="SUPFAM" id="SSF57716">
    <property type="entry name" value="Glucocorticoid receptor-like (DNA-binding domain)"/>
    <property type="match status" value="1"/>
</dbReference>
<organism evidence="7 8">
    <name type="scientific">Cephus cinctus</name>
    <name type="common">Wheat stem sawfly</name>
    <dbReference type="NCBI Taxonomy" id="211228"/>
    <lineage>
        <taxon>Eukaryota</taxon>
        <taxon>Metazoa</taxon>
        <taxon>Ecdysozoa</taxon>
        <taxon>Arthropoda</taxon>
        <taxon>Hexapoda</taxon>
        <taxon>Insecta</taxon>
        <taxon>Pterygota</taxon>
        <taxon>Neoptera</taxon>
        <taxon>Endopterygota</taxon>
        <taxon>Hymenoptera</taxon>
        <taxon>Cephoidea</taxon>
        <taxon>Cephidae</taxon>
        <taxon>Cephus</taxon>
    </lineage>
</organism>
<dbReference type="PROSITE" id="PS50950">
    <property type="entry name" value="ZF_THAP"/>
    <property type="match status" value="1"/>
</dbReference>
<dbReference type="GO" id="GO:0008270">
    <property type="term" value="F:zinc ion binding"/>
    <property type="evidence" value="ECO:0007669"/>
    <property type="project" value="UniProtKB-KW"/>
</dbReference>
<reference evidence="8" key="1">
    <citation type="submission" date="2025-08" db="UniProtKB">
        <authorList>
            <consortium name="RefSeq"/>
        </authorList>
    </citation>
    <scope>IDENTIFICATION</scope>
</reference>
<keyword evidence="4 5" id="KW-0238">DNA-binding</keyword>
<evidence type="ECO:0000256" key="5">
    <source>
        <dbReference type="PROSITE-ProRule" id="PRU00309"/>
    </source>
</evidence>
<name>A0AAJ7RT31_CEPCN</name>
<accession>A0AAJ7RT31</accession>
<gene>
    <name evidence="8" type="primary">LOC112495201</name>
</gene>
<feature type="domain" description="THAP-type" evidence="6">
    <location>
        <begin position="1"/>
        <end position="74"/>
    </location>
</feature>
<dbReference type="Pfam" id="PF05485">
    <property type="entry name" value="THAP"/>
    <property type="match status" value="1"/>
</dbReference>
<evidence type="ECO:0000313" key="8">
    <source>
        <dbReference type="RefSeq" id="XP_024946614.1"/>
    </source>
</evidence>
<dbReference type="GO" id="GO:0003677">
    <property type="term" value="F:DNA binding"/>
    <property type="evidence" value="ECO:0007669"/>
    <property type="project" value="UniProtKB-UniRule"/>
</dbReference>
<dbReference type="RefSeq" id="XP_024946614.1">
    <property type="nucleotide sequence ID" value="XM_025090846.1"/>
</dbReference>
<dbReference type="AlphaFoldDB" id="A0AAJ7RT31"/>
<evidence type="ECO:0000256" key="4">
    <source>
        <dbReference type="ARBA" id="ARBA00023125"/>
    </source>
</evidence>
<dbReference type="GeneID" id="112495201"/>
<sequence>GRPLKVPKNIEQYKKWKAAIRGVVLKQSQYICEKHFDENCRIRQWIKRDTNGQIIAQAAYERPRLIEDAVPKIFEDSEAVQSASPNCLECEDQSKEYILDTAQSLKCPDVSMEGSTSRDVSKAATAHTLEETVSGNENSLPQDSVCPQAEKEANMTDCSTVPPRSRDFGMWDILVNDGNTVVTSAEIPVIERSVMVDPDNRVRYSLYGHTDDPKECKLVEVLEETSLLAETLEKFRRMKACGGLGAVKVHYLSADTVFKDCLDRWRDNNCTLLSKQKKCEGCKKMRQRILRREVRAKENRTTKRVLRASNPIDEKKLLALRKKSDRERRLKNRAKQRVHLLLQSLRRKAEEIASISVESLEERCRAFKSEYVFGIAISRQEIERWTDSR</sequence>
<dbReference type="SMART" id="SM00692">
    <property type="entry name" value="DM3"/>
    <property type="match status" value="1"/>
</dbReference>
<keyword evidence="2 5" id="KW-0863">Zinc-finger</keyword>
<evidence type="ECO:0000313" key="7">
    <source>
        <dbReference type="Proteomes" id="UP000694920"/>
    </source>
</evidence>
<evidence type="ECO:0000256" key="1">
    <source>
        <dbReference type="ARBA" id="ARBA00022723"/>
    </source>
</evidence>
<dbReference type="KEGG" id="ccin:112495201"/>
<keyword evidence="7" id="KW-1185">Reference proteome</keyword>
<evidence type="ECO:0000256" key="2">
    <source>
        <dbReference type="ARBA" id="ARBA00022771"/>
    </source>
</evidence>
<dbReference type="InterPro" id="IPR006612">
    <property type="entry name" value="THAP_Znf"/>
</dbReference>
<proteinExistence type="predicted"/>